<dbReference type="PANTHER" id="PTHR46268">
    <property type="entry name" value="STRESS RESPONSE PROTEIN NHAX"/>
    <property type="match status" value="1"/>
</dbReference>
<dbReference type="EMBL" id="CP000142">
    <property type="protein sequence ID" value="ABA89519.1"/>
    <property type="molecule type" value="Genomic_DNA"/>
</dbReference>
<dbReference type="eggNOG" id="COG0589">
    <property type="taxonomic scope" value="Bacteria"/>
</dbReference>
<dbReference type="CDD" id="cd00293">
    <property type="entry name" value="USP-like"/>
    <property type="match status" value="1"/>
</dbReference>
<dbReference type="Proteomes" id="UP000002534">
    <property type="component" value="Chromosome"/>
</dbReference>
<dbReference type="Gene3D" id="3.40.50.620">
    <property type="entry name" value="HUPs"/>
    <property type="match status" value="2"/>
</dbReference>
<accession>Q3A288</accession>
<dbReference type="KEGG" id="pca:Pcar_2280"/>
<evidence type="ECO:0000256" key="1">
    <source>
        <dbReference type="ARBA" id="ARBA00008791"/>
    </source>
</evidence>
<gene>
    <name evidence="3" type="primary">usp-1</name>
    <name evidence="3" type="ordered locus">Pcar_2280</name>
</gene>
<dbReference type="InterPro" id="IPR014729">
    <property type="entry name" value="Rossmann-like_a/b/a_fold"/>
</dbReference>
<name>Q3A288_SYNC1</name>
<dbReference type="RefSeq" id="WP_011342037.1">
    <property type="nucleotide sequence ID" value="NC_007498.2"/>
</dbReference>
<reference evidence="4" key="1">
    <citation type="submission" date="2005-10" db="EMBL/GenBank/DDBJ databases">
        <title>Complete sequence of Pelobacter carbinolicus DSM 2380.</title>
        <authorList>
            <person name="Copeland A."/>
            <person name="Lucas S."/>
            <person name="Lapidus A."/>
            <person name="Barry K."/>
            <person name="Detter J.C."/>
            <person name="Glavina T."/>
            <person name="Hammon N."/>
            <person name="Israni S."/>
            <person name="Pitluck S."/>
            <person name="Chertkov O."/>
            <person name="Schmutz J."/>
            <person name="Larimer F."/>
            <person name="Land M."/>
            <person name="Kyrpides N."/>
            <person name="Ivanova N."/>
            <person name="Richardson P."/>
        </authorList>
    </citation>
    <scope>NUCLEOTIDE SEQUENCE [LARGE SCALE GENOMIC DNA]</scope>
    <source>
        <strain evidence="4">DSM 2380 / NBRC 103641 / GraBd1</strain>
    </source>
</reference>
<proteinExistence type="inferred from homology"/>
<keyword evidence="4" id="KW-1185">Reference proteome</keyword>
<dbReference type="STRING" id="338963.Pcar_2280"/>
<protein>
    <submittedName>
        <fullName evidence="3">Universal stress protein Usp</fullName>
    </submittedName>
</protein>
<dbReference type="AlphaFoldDB" id="Q3A288"/>
<sequence length="277" mass="31325">MIILAYDGSLNGDWVSRYAMRFAAHVGTSLSVLHVSDGSQNPDQLFVKLQRLERESQALGVEVFTEILPEEKSVYFTLLKHLPTGPGNIVVCGTRVRSRQRRFLSGTIAEKLLRTGHFPVLALRVVQPGLLGTPRDLLLPLAGHPRGFAAAWPFFRLLLPEVDQLFLLRCMQVSPLRLSNLSMVRREAMRQAGERYLSGVAEEILHRRGDSSFRLDWRISICDDWVRHVLIHASRLKVRMLLLGATERPLGHRLLHGNALERILRGTPCDVGIYRSL</sequence>
<feature type="domain" description="UspA" evidence="2">
    <location>
        <begin position="2"/>
        <end position="124"/>
    </location>
</feature>
<dbReference type="OrthoDB" id="5405249at2"/>
<evidence type="ECO:0000259" key="2">
    <source>
        <dbReference type="Pfam" id="PF00582"/>
    </source>
</evidence>
<reference evidence="3 4" key="2">
    <citation type="journal article" date="2012" name="BMC Genomics">
        <title>The genome of Pelobacter carbinolicus reveals surprising metabolic capabilities and physiological features.</title>
        <authorList>
            <person name="Aklujkar M."/>
            <person name="Haveman S.A."/>
            <person name="Didonato R.Jr."/>
            <person name="Chertkov O."/>
            <person name="Han C.S."/>
            <person name="Land M.L."/>
            <person name="Brown P."/>
            <person name="Lovley D.R."/>
        </authorList>
    </citation>
    <scope>NUCLEOTIDE SEQUENCE [LARGE SCALE GENOMIC DNA]</scope>
    <source>
        <strain evidence="4">DSM 2380 / NBRC 103641 / GraBd1</strain>
    </source>
</reference>
<dbReference type="HOGENOM" id="CLU_989162_0_0_7"/>
<dbReference type="PANTHER" id="PTHR46268:SF27">
    <property type="entry name" value="UNIVERSAL STRESS PROTEIN RV2623"/>
    <property type="match status" value="1"/>
</dbReference>
<evidence type="ECO:0000313" key="4">
    <source>
        <dbReference type="Proteomes" id="UP000002534"/>
    </source>
</evidence>
<organism evidence="3 4">
    <name type="scientific">Syntrophotalea carbinolica (strain DSM 2380 / NBRC 103641 / GraBd1)</name>
    <name type="common">Pelobacter carbinolicus</name>
    <dbReference type="NCBI Taxonomy" id="338963"/>
    <lineage>
        <taxon>Bacteria</taxon>
        <taxon>Pseudomonadati</taxon>
        <taxon>Thermodesulfobacteriota</taxon>
        <taxon>Desulfuromonadia</taxon>
        <taxon>Desulfuromonadales</taxon>
        <taxon>Syntrophotaleaceae</taxon>
        <taxon>Syntrophotalea</taxon>
    </lineage>
</organism>
<dbReference type="SUPFAM" id="SSF52402">
    <property type="entry name" value="Adenine nucleotide alpha hydrolases-like"/>
    <property type="match status" value="2"/>
</dbReference>
<dbReference type="InterPro" id="IPR006016">
    <property type="entry name" value="UspA"/>
</dbReference>
<evidence type="ECO:0000313" key="3">
    <source>
        <dbReference type="EMBL" id="ABA89519.1"/>
    </source>
</evidence>
<dbReference type="Pfam" id="PF00582">
    <property type="entry name" value="Usp"/>
    <property type="match status" value="1"/>
</dbReference>
<comment type="similarity">
    <text evidence="1">Belongs to the universal stress protein A family.</text>
</comment>